<keyword evidence="3" id="KW-1185">Reference proteome</keyword>
<name>A0ABQ9XKQ2_9EUKA</name>
<evidence type="ECO:0000256" key="1">
    <source>
        <dbReference type="SAM" id="MobiDB-lite"/>
    </source>
</evidence>
<reference evidence="2 3" key="1">
    <citation type="journal article" date="2022" name="bioRxiv">
        <title>Genomics of Preaxostyla Flagellates Illuminates Evolutionary Transitions and the Path Towards Mitochondrial Loss.</title>
        <authorList>
            <person name="Novak L.V.F."/>
            <person name="Treitli S.C."/>
            <person name="Pyrih J."/>
            <person name="Halakuc P."/>
            <person name="Pipaliya S.V."/>
            <person name="Vacek V."/>
            <person name="Brzon O."/>
            <person name="Soukal P."/>
            <person name="Eme L."/>
            <person name="Dacks J.B."/>
            <person name="Karnkowska A."/>
            <person name="Elias M."/>
            <person name="Hampl V."/>
        </authorList>
    </citation>
    <scope>NUCLEOTIDE SEQUENCE [LARGE SCALE GENOMIC DNA]</scope>
    <source>
        <strain evidence="2">NAU3</strain>
        <tissue evidence="2">Gut</tissue>
    </source>
</reference>
<feature type="region of interest" description="Disordered" evidence="1">
    <location>
        <begin position="125"/>
        <end position="146"/>
    </location>
</feature>
<proteinExistence type="predicted"/>
<organism evidence="2 3">
    <name type="scientific">Blattamonas nauphoetae</name>
    <dbReference type="NCBI Taxonomy" id="2049346"/>
    <lineage>
        <taxon>Eukaryota</taxon>
        <taxon>Metamonada</taxon>
        <taxon>Preaxostyla</taxon>
        <taxon>Oxymonadida</taxon>
        <taxon>Blattamonas</taxon>
    </lineage>
</organism>
<protein>
    <submittedName>
        <fullName evidence="2">Uncharacterized protein</fullName>
    </submittedName>
</protein>
<gene>
    <name evidence="2" type="ORF">BLNAU_13031</name>
</gene>
<evidence type="ECO:0000313" key="3">
    <source>
        <dbReference type="Proteomes" id="UP001281761"/>
    </source>
</evidence>
<feature type="compositionally biased region" description="Basic and acidic residues" evidence="1">
    <location>
        <begin position="131"/>
        <end position="146"/>
    </location>
</feature>
<dbReference type="EMBL" id="JARBJD010000109">
    <property type="protein sequence ID" value="KAK2952049.1"/>
    <property type="molecule type" value="Genomic_DNA"/>
</dbReference>
<dbReference type="Proteomes" id="UP001281761">
    <property type="component" value="Unassembled WGS sequence"/>
</dbReference>
<comment type="caution">
    <text evidence="2">The sequence shown here is derived from an EMBL/GenBank/DDBJ whole genome shotgun (WGS) entry which is preliminary data.</text>
</comment>
<accession>A0ABQ9XKQ2</accession>
<evidence type="ECO:0000313" key="2">
    <source>
        <dbReference type="EMBL" id="KAK2952049.1"/>
    </source>
</evidence>
<sequence length="275" mass="30888">MSNHSRDKNIFIPFETVQTVAKEQFKSNITLDTVSQFMSVCPDLIQLDTKDRVKILPLDSTHQQSTSNSIPLTTNKHEVYQQAFHQKLYAIVETAFRKDLGDNTPETKEAIETFNKAVDSKIPAITGVHIPSEKKQKRSGESTTKRLTDTLFKTHKRGNTEEGFYQSLIAGINTVYIQESDKESHYLKNRTITPAQLLDKNSTERKNPISINFEQCVGRVLSGTPSLSKEFVTDTLKSLASSSPSYVTLDGPVENRTITFHRPLTLDAFTPPPPS</sequence>